<comment type="caution">
    <text evidence="1">The sequence shown here is derived from an EMBL/GenBank/DDBJ whole genome shotgun (WGS) entry which is preliminary data.</text>
</comment>
<reference evidence="1 2" key="1">
    <citation type="submission" date="2020-12" db="EMBL/GenBank/DDBJ databases">
        <title>Concerted genomic and epigenomic changes stabilize Arabidopsis allopolyploids.</title>
        <authorList>
            <person name="Chen Z."/>
        </authorList>
    </citation>
    <scope>NUCLEOTIDE SEQUENCE [LARGE SCALE GENOMIC DNA]</scope>
    <source>
        <strain evidence="1">As9502</strain>
        <tissue evidence="1">Leaf</tissue>
    </source>
</reference>
<protein>
    <submittedName>
        <fullName evidence="1">Uncharacterized protein</fullName>
    </submittedName>
</protein>
<gene>
    <name evidence="1" type="ORF">ISN44_As09g011320</name>
</gene>
<evidence type="ECO:0000313" key="1">
    <source>
        <dbReference type="EMBL" id="KAG7572774.1"/>
    </source>
</evidence>
<keyword evidence="2" id="KW-1185">Reference proteome</keyword>
<dbReference type="EMBL" id="JAEFBJ010000009">
    <property type="protein sequence ID" value="KAG7572774.1"/>
    <property type="molecule type" value="Genomic_DNA"/>
</dbReference>
<sequence length="163" mass="18700">MDENRDVGWRIKGIIIDAVFEIVEDLSFKYPHIEVSPTHSMGWGATVRAGQVNVFRNVWVLRELGVPQKMLFSMLTTKDNKLVSGKRRFKETIKKVLDKDFDPTKPKFVEAGFSTSESTNENNKWAFRAMLGPSSHSEEKQSWLQIRIKSSEDLGRDPKSKRG</sequence>
<evidence type="ECO:0000313" key="2">
    <source>
        <dbReference type="Proteomes" id="UP000694251"/>
    </source>
</evidence>
<dbReference type="Proteomes" id="UP000694251">
    <property type="component" value="Chromosome 9"/>
</dbReference>
<name>A0A8T2AIH9_ARASU</name>
<proteinExistence type="predicted"/>
<dbReference type="OrthoDB" id="637682at2759"/>
<dbReference type="AlphaFoldDB" id="A0A8T2AIH9"/>
<accession>A0A8T2AIH9</accession>
<organism evidence="1 2">
    <name type="scientific">Arabidopsis suecica</name>
    <name type="common">Swedish thale-cress</name>
    <name type="synonym">Cardaminopsis suecica</name>
    <dbReference type="NCBI Taxonomy" id="45249"/>
    <lineage>
        <taxon>Eukaryota</taxon>
        <taxon>Viridiplantae</taxon>
        <taxon>Streptophyta</taxon>
        <taxon>Embryophyta</taxon>
        <taxon>Tracheophyta</taxon>
        <taxon>Spermatophyta</taxon>
        <taxon>Magnoliopsida</taxon>
        <taxon>eudicotyledons</taxon>
        <taxon>Gunneridae</taxon>
        <taxon>Pentapetalae</taxon>
        <taxon>rosids</taxon>
        <taxon>malvids</taxon>
        <taxon>Brassicales</taxon>
        <taxon>Brassicaceae</taxon>
        <taxon>Camelineae</taxon>
        <taxon>Arabidopsis</taxon>
    </lineage>
</organism>